<dbReference type="OrthoDB" id="3678042at2759"/>
<evidence type="ECO:0000313" key="1">
    <source>
        <dbReference type="EMBL" id="KAF2872834.1"/>
    </source>
</evidence>
<dbReference type="Proteomes" id="UP000481861">
    <property type="component" value="Unassembled WGS sequence"/>
</dbReference>
<dbReference type="EMBL" id="JAADJZ010000008">
    <property type="protein sequence ID" value="KAF2872834.1"/>
    <property type="molecule type" value="Genomic_DNA"/>
</dbReference>
<protein>
    <submittedName>
        <fullName evidence="1">Uncharacterized protein</fullName>
    </submittedName>
</protein>
<reference evidence="1 2" key="1">
    <citation type="submission" date="2020-01" db="EMBL/GenBank/DDBJ databases">
        <authorList>
            <consortium name="DOE Joint Genome Institute"/>
            <person name="Haridas S."/>
            <person name="Albert R."/>
            <person name="Binder M."/>
            <person name="Bloem J."/>
            <person name="Labutti K."/>
            <person name="Salamov A."/>
            <person name="Andreopoulos B."/>
            <person name="Baker S.E."/>
            <person name="Barry K."/>
            <person name="Bills G."/>
            <person name="Bluhm B.H."/>
            <person name="Cannon C."/>
            <person name="Castanera R."/>
            <person name="Culley D.E."/>
            <person name="Daum C."/>
            <person name="Ezra D."/>
            <person name="Gonzalez J.B."/>
            <person name="Henrissat B."/>
            <person name="Kuo A."/>
            <person name="Liang C."/>
            <person name="Lipzen A."/>
            <person name="Lutzoni F."/>
            <person name="Magnuson J."/>
            <person name="Mondo S."/>
            <person name="Nolan M."/>
            <person name="Ohm R."/>
            <person name="Pangilinan J."/>
            <person name="Park H.-J.H."/>
            <person name="Ramirez L."/>
            <person name="Alfaro M."/>
            <person name="Sun H."/>
            <person name="Tritt A."/>
            <person name="Yoshinaga Y."/>
            <person name="Zwiers L.-H.L."/>
            <person name="Turgeon B.G."/>
            <person name="Goodwin S.B."/>
            <person name="Spatafora J.W."/>
            <person name="Crous P.W."/>
            <person name="Grigoriev I.V."/>
        </authorList>
    </citation>
    <scope>NUCLEOTIDE SEQUENCE [LARGE SCALE GENOMIC DNA]</scope>
    <source>
        <strain evidence="1 2">CBS 611.86</strain>
    </source>
</reference>
<gene>
    <name evidence="1" type="ORF">BDV95DRAFT_605425</name>
</gene>
<keyword evidence="2" id="KW-1185">Reference proteome</keyword>
<organism evidence="1 2">
    <name type="scientific">Massariosphaeria phaeospora</name>
    <dbReference type="NCBI Taxonomy" id="100035"/>
    <lineage>
        <taxon>Eukaryota</taxon>
        <taxon>Fungi</taxon>
        <taxon>Dikarya</taxon>
        <taxon>Ascomycota</taxon>
        <taxon>Pezizomycotina</taxon>
        <taxon>Dothideomycetes</taxon>
        <taxon>Pleosporomycetidae</taxon>
        <taxon>Pleosporales</taxon>
        <taxon>Pleosporales incertae sedis</taxon>
        <taxon>Massariosphaeria</taxon>
    </lineage>
</organism>
<sequence>MQSSKTTLADLLNSRFSPIQKKILSEMGPSEISALARTSKGFEDMVDTLKAADYNINAKLLAYVSDPVKFRSVQAKCNALLRGGFVRAFLDRQETSLMTLKILTEDDEGIEMMKEYLEAEGYAMSIKTSAVWSIYCFEKTSKDGSVKKIQVTECDLNSCMDGLFQASTHTAELNFISWNKVYSLFPYATFVKRETYLLGGDQIDERAARKLAQASKDGFKTKSLPWDRDDDSMTCLRRVGDKRTWMMELDTTGITASDVPDSVLEVTTFKLKAHQSESPRKLSHYRIKSVVFDHPVLKHRYVVYFNVASVCQLWVSLFEQTVIEMMKIPEAERPVRQLATLQTDYHHHVSAITNLDTFDKPATWTFFDDEVIERLAKSFAEEEAKGGSADEEV</sequence>
<comment type="caution">
    <text evidence="1">The sequence shown here is derived from an EMBL/GenBank/DDBJ whole genome shotgun (WGS) entry which is preliminary data.</text>
</comment>
<proteinExistence type="predicted"/>
<dbReference type="AlphaFoldDB" id="A0A7C8I7T8"/>
<evidence type="ECO:0000313" key="2">
    <source>
        <dbReference type="Proteomes" id="UP000481861"/>
    </source>
</evidence>
<name>A0A7C8I7T8_9PLEO</name>
<accession>A0A7C8I7T8</accession>